<dbReference type="InterPro" id="IPR011990">
    <property type="entry name" value="TPR-like_helical_dom_sf"/>
</dbReference>
<sequence>MFRFVKNSTKLLLLFFLLNGCSNHEEAMKVLPNELAIADECRNLKKQFEIDCYDLIAYKNSFAQIRLGLTAQYRGNFDEAFQRYNFAKQKGNFYANSLLANLYINGFGVPKNEKIAIDLLEEVKEVDPIAAYKLANFYLIDDKVKKAIELLTYAGENGVKDAQYQLYLLYSNEQYIPIDSEKSEYWDLKHKEDTQSFTNKIYGI</sequence>
<dbReference type="Proteomes" id="UP000290870">
    <property type="component" value="Unassembled WGS sequence"/>
</dbReference>
<name>A0A4V1LVJ8_9BACT</name>
<reference evidence="5 6" key="1">
    <citation type="submission" date="2017-10" db="EMBL/GenBank/DDBJ databases">
        <title>Genomics of the genus Arcobacter.</title>
        <authorList>
            <person name="Perez-Cataluna A."/>
            <person name="Figueras M.J."/>
        </authorList>
    </citation>
    <scope>NUCLEOTIDE SEQUENCE [LARGE SCALE GENOMIC DNA]</scope>
    <source>
        <strain evidence="5 6">F26</strain>
    </source>
</reference>
<dbReference type="EC" id="3.5.2.6" evidence="2"/>
<dbReference type="EMBL" id="PDJZ01000005">
    <property type="protein sequence ID" value="RXJ84345.1"/>
    <property type="molecule type" value="Genomic_DNA"/>
</dbReference>
<evidence type="ECO:0000256" key="3">
    <source>
        <dbReference type="ARBA" id="ARBA00023157"/>
    </source>
</evidence>
<dbReference type="SUPFAM" id="SSF81901">
    <property type="entry name" value="HCP-like"/>
    <property type="match status" value="1"/>
</dbReference>
<comment type="catalytic activity">
    <reaction evidence="1">
        <text>a beta-lactam + H2O = a substituted beta-amino acid</text>
        <dbReference type="Rhea" id="RHEA:20401"/>
        <dbReference type="ChEBI" id="CHEBI:15377"/>
        <dbReference type="ChEBI" id="CHEBI:35627"/>
        <dbReference type="ChEBI" id="CHEBI:140347"/>
        <dbReference type="EC" id="3.5.2.6"/>
    </reaction>
</comment>
<dbReference type="RefSeq" id="WP_128986302.1">
    <property type="nucleotide sequence ID" value="NZ_PDJZ01000005.1"/>
</dbReference>
<evidence type="ECO:0000313" key="6">
    <source>
        <dbReference type="Proteomes" id="UP000290870"/>
    </source>
</evidence>
<proteinExistence type="predicted"/>
<protein>
    <recommendedName>
        <fullName evidence="2">beta-lactamase</fullName>
        <ecNumber evidence="2">3.5.2.6</ecNumber>
    </recommendedName>
</protein>
<dbReference type="Gene3D" id="1.25.40.10">
    <property type="entry name" value="Tetratricopeptide repeat domain"/>
    <property type="match status" value="1"/>
</dbReference>
<keyword evidence="4" id="KW-0046">Antibiotic resistance</keyword>
<keyword evidence="3" id="KW-1015">Disulfide bond</keyword>
<dbReference type="OrthoDB" id="5343868at2"/>
<dbReference type="SMART" id="SM00671">
    <property type="entry name" value="SEL1"/>
    <property type="match status" value="3"/>
</dbReference>
<evidence type="ECO:0000313" key="5">
    <source>
        <dbReference type="EMBL" id="RXJ84345.1"/>
    </source>
</evidence>
<gene>
    <name evidence="5" type="ORF">CRU90_05610</name>
</gene>
<dbReference type="GO" id="GO:0008800">
    <property type="term" value="F:beta-lactamase activity"/>
    <property type="evidence" value="ECO:0007669"/>
    <property type="project" value="UniProtKB-EC"/>
</dbReference>
<dbReference type="AlphaFoldDB" id="A0A4V1LVJ8"/>
<organism evidence="5 6">
    <name type="scientific">Arcobacter cloacae</name>
    <dbReference type="NCBI Taxonomy" id="1054034"/>
    <lineage>
        <taxon>Bacteria</taxon>
        <taxon>Pseudomonadati</taxon>
        <taxon>Campylobacterota</taxon>
        <taxon>Epsilonproteobacteria</taxon>
        <taxon>Campylobacterales</taxon>
        <taxon>Arcobacteraceae</taxon>
        <taxon>Arcobacter</taxon>
    </lineage>
</organism>
<dbReference type="GO" id="GO:0046677">
    <property type="term" value="P:response to antibiotic"/>
    <property type="evidence" value="ECO:0007669"/>
    <property type="project" value="UniProtKB-KW"/>
</dbReference>
<evidence type="ECO:0000256" key="2">
    <source>
        <dbReference type="ARBA" id="ARBA00012865"/>
    </source>
</evidence>
<evidence type="ECO:0000256" key="1">
    <source>
        <dbReference type="ARBA" id="ARBA00001526"/>
    </source>
</evidence>
<comment type="caution">
    <text evidence="5">The sequence shown here is derived from an EMBL/GenBank/DDBJ whole genome shotgun (WGS) entry which is preliminary data.</text>
</comment>
<dbReference type="InterPro" id="IPR006597">
    <property type="entry name" value="Sel1-like"/>
</dbReference>
<accession>A0A4V1LVJ8</accession>
<evidence type="ECO:0000256" key="4">
    <source>
        <dbReference type="ARBA" id="ARBA00023251"/>
    </source>
</evidence>